<dbReference type="InterPro" id="IPR029063">
    <property type="entry name" value="SAM-dependent_MTases_sf"/>
</dbReference>
<sequence length="245" mass="28235">MKEIEFKEVDQVGGDTLDVISSADKFNRWTYETIRPFCKGNILEIGSGVGNISQFFLQEKASILLSDIRQGYCDELKQKFEAYPNLKGVALIDLVDPAFDEKFQYLFASFDSIFSLNVVEHIYDDSLAIKNAKKLLKKEGHLVILVPSYQSLYNGLDKDLDHYRRYNKKTLTVLFEQNELNIIKKQYFNFMGIFAWIISGKLQKNETIPGGQMRLYNAFVPVFKWIDRLVFRLAGLSTIVVGKKL</sequence>
<feature type="domain" description="Methyltransferase type 12" evidence="1">
    <location>
        <begin position="43"/>
        <end position="142"/>
    </location>
</feature>
<dbReference type="CDD" id="cd02440">
    <property type="entry name" value="AdoMet_MTases"/>
    <property type="match status" value="1"/>
</dbReference>
<keyword evidence="2" id="KW-0489">Methyltransferase</keyword>
<dbReference type="Gene3D" id="3.40.50.150">
    <property type="entry name" value="Vaccinia Virus protein VP39"/>
    <property type="match status" value="1"/>
</dbReference>
<dbReference type="GO" id="GO:0008168">
    <property type="term" value="F:methyltransferase activity"/>
    <property type="evidence" value="ECO:0007669"/>
    <property type="project" value="UniProtKB-KW"/>
</dbReference>
<gene>
    <name evidence="2" type="ORF">HELGO_WM19868</name>
</gene>
<dbReference type="AlphaFoldDB" id="A0A6S6TVM5"/>
<protein>
    <submittedName>
        <fullName evidence="2">Methyltransferase type 12</fullName>
    </submittedName>
</protein>
<evidence type="ECO:0000259" key="1">
    <source>
        <dbReference type="Pfam" id="PF08242"/>
    </source>
</evidence>
<evidence type="ECO:0000313" key="2">
    <source>
        <dbReference type="EMBL" id="CAA6824762.1"/>
    </source>
</evidence>
<dbReference type="EMBL" id="CACVAQ010000351">
    <property type="protein sequence ID" value="CAA6824762.1"/>
    <property type="molecule type" value="Genomic_DNA"/>
</dbReference>
<organism evidence="2">
    <name type="scientific">uncultured Aureispira sp</name>
    <dbReference type="NCBI Taxonomy" id="1331704"/>
    <lineage>
        <taxon>Bacteria</taxon>
        <taxon>Pseudomonadati</taxon>
        <taxon>Bacteroidota</taxon>
        <taxon>Saprospiria</taxon>
        <taxon>Saprospirales</taxon>
        <taxon>Saprospiraceae</taxon>
        <taxon>Aureispira</taxon>
        <taxon>environmental samples</taxon>
    </lineage>
</organism>
<dbReference type="SUPFAM" id="SSF53335">
    <property type="entry name" value="S-adenosyl-L-methionine-dependent methyltransferases"/>
    <property type="match status" value="1"/>
</dbReference>
<dbReference type="InterPro" id="IPR013217">
    <property type="entry name" value="Methyltransf_12"/>
</dbReference>
<name>A0A6S6TVM5_9BACT</name>
<keyword evidence="2" id="KW-0808">Transferase</keyword>
<proteinExistence type="predicted"/>
<reference evidence="2" key="1">
    <citation type="submission" date="2020-01" db="EMBL/GenBank/DDBJ databases">
        <authorList>
            <person name="Meier V. D."/>
            <person name="Meier V D."/>
        </authorList>
    </citation>
    <scope>NUCLEOTIDE SEQUENCE</scope>
    <source>
        <strain evidence="2">HLG_WM_MAG_10</strain>
    </source>
</reference>
<dbReference type="Pfam" id="PF08242">
    <property type="entry name" value="Methyltransf_12"/>
    <property type="match status" value="1"/>
</dbReference>
<dbReference type="GO" id="GO:0032259">
    <property type="term" value="P:methylation"/>
    <property type="evidence" value="ECO:0007669"/>
    <property type="project" value="UniProtKB-KW"/>
</dbReference>
<accession>A0A6S6TVM5</accession>